<evidence type="ECO:0000313" key="2">
    <source>
        <dbReference type="EMBL" id="GFN08816.1"/>
    </source>
</evidence>
<gene>
    <name evidence="2" type="ORF">Smic_73720</name>
</gene>
<feature type="region of interest" description="Disordered" evidence="1">
    <location>
        <begin position="1"/>
        <end position="26"/>
    </location>
</feature>
<name>A0A7J0D241_STRMI</name>
<protein>
    <submittedName>
        <fullName evidence="2">Uncharacterized protein</fullName>
    </submittedName>
</protein>
<organism evidence="2 3">
    <name type="scientific">Streptomyces microflavus</name>
    <name type="common">Streptomyces lipmanii</name>
    <dbReference type="NCBI Taxonomy" id="1919"/>
    <lineage>
        <taxon>Bacteria</taxon>
        <taxon>Bacillati</taxon>
        <taxon>Actinomycetota</taxon>
        <taxon>Actinomycetes</taxon>
        <taxon>Kitasatosporales</taxon>
        <taxon>Streptomycetaceae</taxon>
        <taxon>Streptomyces</taxon>
    </lineage>
</organism>
<accession>A0A7J0D241</accession>
<reference evidence="2 3" key="1">
    <citation type="submission" date="2020-05" db="EMBL/GenBank/DDBJ databases">
        <title>Whole genome shotgun sequence of Streptomyces microflavus NBRC 13062.</title>
        <authorList>
            <person name="Komaki H."/>
            <person name="Tamura T."/>
        </authorList>
    </citation>
    <scope>NUCLEOTIDE SEQUENCE [LARGE SCALE GENOMIC DNA]</scope>
    <source>
        <strain evidence="2 3">NBRC 13062</strain>
    </source>
</reference>
<dbReference type="AlphaFoldDB" id="A0A7J0D241"/>
<dbReference type="Proteomes" id="UP000498740">
    <property type="component" value="Unassembled WGS sequence"/>
</dbReference>
<proteinExistence type="predicted"/>
<evidence type="ECO:0000313" key="3">
    <source>
        <dbReference type="Proteomes" id="UP000498740"/>
    </source>
</evidence>
<feature type="compositionally biased region" description="Low complexity" evidence="1">
    <location>
        <begin position="8"/>
        <end position="26"/>
    </location>
</feature>
<comment type="caution">
    <text evidence="2">The sequence shown here is derived from an EMBL/GenBank/DDBJ whole genome shotgun (WGS) entry which is preliminary data.</text>
</comment>
<evidence type="ECO:0000256" key="1">
    <source>
        <dbReference type="SAM" id="MobiDB-lite"/>
    </source>
</evidence>
<dbReference type="EMBL" id="BLWD01000001">
    <property type="protein sequence ID" value="GFN08816.1"/>
    <property type="molecule type" value="Genomic_DNA"/>
</dbReference>
<sequence>MPGPHPSAGPAASAVEAGEEGPAACAGVGLGEPAAVLGEEEVSVQGEVDIERPRVRQSAAVAVDELRRQAEVPGERGELLLRGDLGAAAHGVQEPVLLGRVADQQLHLRAPSGSQRLQRVGGQEVPVGDRTVDRRIVMALPGAGVLPVAVDDLVRRGHQRLR</sequence>